<sequence>METLSQPSITKNRKQENGTRQIIGLFGFGTVGKGLYHVLGSSPTTKATIKTICIKNPDKERDINTNLLTTNAEDILNDPEINLVVELIDSATDAYHIVKAALLKGKSVVSGNKTMLAHHLEELIQIQQTTGAALLYDASACGSIPVIRNLEEYYDNDLLLSIQGILNGSTNYILSRIFQHGDSYDVALKQAQDLGFAESNPTFDVDGFDALYKLIILAVHGFGTYVHPKEAFHCGISKLNDHDIQYAREKGKKIKLVANLSKLDNGRFTLYVMPRLVNPDEYIYNVEEEYNGVVIEGAFYEKQFMFGKGAGGFPTGSAVLSDITARYHDYRYEYKKQRYFEPLTYTNKVIVEVYFRYTSPADLSHFEFEQISEKFSGKESSWLIGTIKLSALQKIQDLLPKLDVFLALTGRSE</sequence>
<evidence type="ECO:0000256" key="7">
    <source>
        <dbReference type="ARBA" id="ARBA00022697"/>
    </source>
</evidence>
<evidence type="ECO:0000313" key="15">
    <source>
        <dbReference type="Proteomes" id="UP000199452"/>
    </source>
</evidence>
<dbReference type="Gene3D" id="3.30.360.10">
    <property type="entry name" value="Dihydrodipicolinate Reductase, domain 2"/>
    <property type="match status" value="1"/>
</dbReference>
<dbReference type="PANTHER" id="PTHR43331:SF1">
    <property type="entry name" value="HOMOSERINE DEHYDROGENASE"/>
    <property type="match status" value="1"/>
</dbReference>
<dbReference type="EC" id="1.1.1.3" evidence="4 10"/>
<dbReference type="Pfam" id="PF00742">
    <property type="entry name" value="Homoserine_dh"/>
    <property type="match status" value="1"/>
</dbReference>
<evidence type="ECO:0000256" key="5">
    <source>
        <dbReference type="ARBA" id="ARBA00013376"/>
    </source>
</evidence>
<comment type="similarity">
    <text evidence="3 11">Belongs to the homoserine dehydrogenase family.</text>
</comment>
<keyword evidence="10" id="KW-0521">NADP</keyword>
<dbReference type="GO" id="GO:0004412">
    <property type="term" value="F:homoserine dehydrogenase activity"/>
    <property type="evidence" value="ECO:0007669"/>
    <property type="project" value="UniProtKB-EC"/>
</dbReference>
<dbReference type="InterPro" id="IPR001342">
    <property type="entry name" value="HDH_cat"/>
</dbReference>
<gene>
    <name evidence="14" type="ORF">SAMN05216323_105913</name>
</gene>
<dbReference type="SUPFAM" id="SSF51735">
    <property type="entry name" value="NAD(P)-binding Rossmann-fold domains"/>
    <property type="match status" value="1"/>
</dbReference>
<dbReference type="InterPro" id="IPR036291">
    <property type="entry name" value="NAD(P)-bd_dom_sf"/>
</dbReference>
<dbReference type="Pfam" id="PF03447">
    <property type="entry name" value="NAD_binding_3"/>
    <property type="match status" value="1"/>
</dbReference>
<dbReference type="AlphaFoldDB" id="A0A1G6Q9Z1"/>
<dbReference type="EMBL" id="FMYP01000059">
    <property type="protein sequence ID" value="SDC89123.1"/>
    <property type="molecule type" value="Genomic_DNA"/>
</dbReference>
<name>A0A1G6Q9Z1_9BACT</name>
<protein>
    <recommendedName>
        <fullName evidence="5 10">Homoserine dehydrogenase</fullName>
        <ecNumber evidence="4 10">1.1.1.3</ecNumber>
    </recommendedName>
</protein>
<evidence type="ECO:0000259" key="13">
    <source>
        <dbReference type="Pfam" id="PF03447"/>
    </source>
</evidence>
<evidence type="ECO:0000256" key="10">
    <source>
        <dbReference type="RuleBase" id="RU000579"/>
    </source>
</evidence>
<evidence type="ECO:0000259" key="12">
    <source>
        <dbReference type="Pfam" id="PF00742"/>
    </source>
</evidence>
<dbReference type="GO" id="GO:0009088">
    <property type="term" value="P:threonine biosynthetic process"/>
    <property type="evidence" value="ECO:0007669"/>
    <property type="project" value="UniProtKB-UniPathway"/>
</dbReference>
<organism evidence="14 15">
    <name type="scientific">Williamwhitmania taraxaci</name>
    <dbReference type="NCBI Taxonomy" id="1640674"/>
    <lineage>
        <taxon>Bacteria</taxon>
        <taxon>Pseudomonadati</taxon>
        <taxon>Bacteroidota</taxon>
        <taxon>Bacteroidia</taxon>
        <taxon>Bacteroidales</taxon>
        <taxon>Williamwhitmaniaceae</taxon>
        <taxon>Williamwhitmania</taxon>
    </lineage>
</organism>
<evidence type="ECO:0000256" key="4">
    <source>
        <dbReference type="ARBA" id="ARBA00013213"/>
    </source>
</evidence>
<evidence type="ECO:0000256" key="3">
    <source>
        <dbReference type="ARBA" id="ARBA00006753"/>
    </source>
</evidence>
<evidence type="ECO:0000313" key="14">
    <source>
        <dbReference type="EMBL" id="SDC89123.1"/>
    </source>
</evidence>
<reference evidence="14 15" key="1">
    <citation type="submission" date="2016-09" db="EMBL/GenBank/DDBJ databases">
        <authorList>
            <person name="Capua I."/>
            <person name="De Benedictis P."/>
            <person name="Joannis T."/>
            <person name="Lombin L.H."/>
            <person name="Cattoli G."/>
        </authorList>
    </citation>
    <scope>NUCLEOTIDE SEQUENCE [LARGE SCALE GENOMIC DNA]</scope>
    <source>
        <strain evidence="14 15">A7P-90m</strain>
    </source>
</reference>
<evidence type="ECO:0000256" key="11">
    <source>
        <dbReference type="RuleBase" id="RU004171"/>
    </source>
</evidence>
<dbReference type="Proteomes" id="UP000199452">
    <property type="component" value="Unassembled WGS sequence"/>
</dbReference>
<keyword evidence="15" id="KW-1185">Reference proteome</keyword>
<dbReference type="SUPFAM" id="SSF55347">
    <property type="entry name" value="Glyceraldehyde-3-phosphate dehydrogenase-like, C-terminal domain"/>
    <property type="match status" value="1"/>
</dbReference>
<proteinExistence type="inferred from homology"/>
<evidence type="ECO:0000256" key="8">
    <source>
        <dbReference type="ARBA" id="ARBA00023002"/>
    </source>
</evidence>
<evidence type="ECO:0000256" key="2">
    <source>
        <dbReference type="ARBA" id="ARBA00005062"/>
    </source>
</evidence>
<dbReference type="InterPro" id="IPR005106">
    <property type="entry name" value="Asp/hSer_DH_NAD-bd"/>
</dbReference>
<feature type="domain" description="Aspartate/homoserine dehydrogenase NAD-binding" evidence="13">
    <location>
        <begin position="27"/>
        <end position="136"/>
    </location>
</feature>
<feature type="domain" description="Homoserine dehydrogenase catalytic" evidence="12">
    <location>
        <begin position="145"/>
        <end position="323"/>
    </location>
</feature>
<dbReference type="GO" id="GO:0050661">
    <property type="term" value="F:NADP binding"/>
    <property type="evidence" value="ECO:0007669"/>
    <property type="project" value="InterPro"/>
</dbReference>
<dbReference type="PANTHER" id="PTHR43331">
    <property type="entry name" value="HOMOSERINE DEHYDROGENASE"/>
    <property type="match status" value="1"/>
</dbReference>
<comment type="pathway">
    <text evidence="1 10">Amino-acid biosynthesis; L-threonine biosynthesis; L-threonine from L-aspartate: step 3/5.</text>
</comment>
<dbReference type="InterPro" id="IPR019811">
    <property type="entry name" value="HDH_CS"/>
</dbReference>
<dbReference type="Gene3D" id="3.40.50.720">
    <property type="entry name" value="NAD(P)-binding Rossmann-like Domain"/>
    <property type="match status" value="1"/>
</dbReference>
<dbReference type="GO" id="GO:0009086">
    <property type="term" value="P:methionine biosynthetic process"/>
    <property type="evidence" value="ECO:0007669"/>
    <property type="project" value="UniProtKB-KW"/>
</dbReference>
<dbReference type="PROSITE" id="PS01042">
    <property type="entry name" value="HOMOSER_DHGENASE"/>
    <property type="match status" value="1"/>
</dbReference>
<dbReference type="NCBIfam" id="NF004976">
    <property type="entry name" value="PRK06349.1"/>
    <property type="match status" value="1"/>
</dbReference>
<dbReference type="UniPathway" id="UPA00051">
    <property type="reaction ID" value="UER00465"/>
</dbReference>
<dbReference type="RefSeq" id="WP_092439908.1">
    <property type="nucleotide sequence ID" value="NZ_FMYP01000059.1"/>
</dbReference>
<keyword evidence="7 10" id="KW-0791">Threonine biosynthesis</keyword>
<dbReference type="STRING" id="1640674.SAMN05216323_105913"/>
<evidence type="ECO:0000256" key="6">
    <source>
        <dbReference type="ARBA" id="ARBA00022605"/>
    </source>
</evidence>
<evidence type="ECO:0000256" key="9">
    <source>
        <dbReference type="ARBA" id="ARBA00023167"/>
    </source>
</evidence>
<comment type="pathway">
    <text evidence="2 10">Amino-acid biosynthesis; L-methionine biosynthesis via de novo pathway; L-homoserine from L-aspartate: step 3/3.</text>
</comment>
<evidence type="ECO:0000256" key="1">
    <source>
        <dbReference type="ARBA" id="ARBA00005056"/>
    </source>
</evidence>
<keyword evidence="8 10" id="KW-0560">Oxidoreductase</keyword>
<dbReference type="FunFam" id="3.30.360.10:FF:000005">
    <property type="entry name" value="Homoserine dehydrogenase"/>
    <property type="match status" value="1"/>
</dbReference>
<keyword evidence="9 10" id="KW-0486">Methionine biosynthesis</keyword>
<comment type="catalytic activity">
    <reaction evidence="10">
        <text>L-homoserine + NADP(+) = L-aspartate 4-semialdehyde + NADPH + H(+)</text>
        <dbReference type="Rhea" id="RHEA:15761"/>
        <dbReference type="ChEBI" id="CHEBI:15378"/>
        <dbReference type="ChEBI" id="CHEBI:57476"/>
        <dbReference type="ChEBI" id="CHEBI:57783"/>
        <dbReference type="ChEBI" id="CHEBI:58349"/>
        <dbReference type="ChEBI" id="CHEBI:537519"/>
        <dbReference type="EC" id="1.1.1.3"/>
    </reaction>
</comment>
<dbReference type="UniPathway" id="UPA00050">
    <property type="reaction ID" value="UER00063"/>
</dbReference>
<accession>A0A1G6Q9Z1</accession>
<dbReference type="OrthoDB" id="9808167at2"/>
<keyword evidence="6 10" id="KW-0028">Amino-acid biosynthesis</keyword>